<protein>
    <submittedName>
        <fullName evidence="1">DUF2155 domain-containing protein</fullName>
    </submittedName>
</protein>
<dbReference type="AlphaFoldDB" id="A0A2P9HMX6"/>
<reference evidence="2" key="2">
    <citation type="submission" date="2017-12" db="EMBL/GenBank/DDBJ databases">
        <authorList>
            <person name="Hurst M.R.H."/>
        </authorList>
    </citation>
    <scope>NUCLEOTIDE SEQUENCE [LARGE SCALE GENOMIC DNA]</scope>
    <source>
        <strain evidence="2">FI11154</strain>
    </source>
</reference>
<name>A0A2P9HMX6_9HYPH</name>
<dbReference type="Pfam" id="PF09923">
    <property type="entry name" value="DUF2155"/>
    <property type="match status" value="1"/>
</dbReference>
<dbReference type="RefSeq" id="WP_109368878.1">
    <property type="nucleotide sequence ID" value="NZ_JABFCY010000004.1"/>
</dbReference>
<reference evidence="1 4" key="3">
    <citation type="submission" date="2020-05" db="EMBL/GenBank/DDBJ databases">
        <title>Draft Genome Sequence of Ochrobactrum soli Isolated from Stable Fly Gut.</title>
        <authorList>
            <person name="Pileggi M.T."/>
            <person name="Vazhakkala L.J."/>
            <person name="Wong C.N."/>
        </authorList>
    </citation>
    <scope>NUCLEOTIDE SEQUENCE [LARGE SCALE GENOMIC DNA]</scope>
    <source>
        <strain evidence="1 4">MTP-C0764</strain>
    </source>
</reference>
<reference evidence="3" key="1">
    <citation type="submission" date="2017-12" db="EMBL/GenBank/DDBJ databases">
        <authorList>
            <person name="Diaz M."/>
        </authorList>
    </citation>
    <scope>NUCLEOTIDE SEQUENCE [LARGE SCALE GENOMIC DNA]</scope>
    <source>
        <strain evidence="3">FI11154</strain>
    </source>
</reference>
<organism evidence="2 3">
    <name type="scientific">Ochrobactrum soli</name>
    <dbReference type="NCBI Taxonomy" id="2448455"/>
    <lineage>
        <taxon>Bacteria</taxon>
        <taxon>Pseudomonadati</taxon>
        <taxon>Pseudomonadota</taxon>
        <taxon>Alphaproteobacteria</taxon>
        <taxon>Hyphomicrobiales</taxon>
        <taxon>Brucellaceae</taxon>
        <taxon>Brucella/Ochrobactrum group</taxon>
        <taxon>Ochrobactrum</taxon>
    </lineage>
</organism>
<evidence type="ECO:0000313" key="1">
    <source>
        <dbReference type="EMBL" id="NNU60324.1"/>
    </source>
</evidence>
<accession>A0A2P9HMX6</accession>
<dbReference type="EMBL" id="OOFM01000005">
    <property type="protein sequence ID" value="SPL65190.1"/>
    <property type="molecule type" value="Genomic_DNA"/>
</dbReference>
<sequence length="157" mass="17341">MRVSVLTKHSPGTAGNGKNRIKKAAYVALISLFTAVGSLHAAQAERISNPVAEFSGLDKITGRITTFDVYINETVQFGALQVTPKVCYSRTENEAPRTDSFVEVEEITLDRKIRRIFTGWMFADSPGLNAVEHPIYDVWLKDCKQKSDVPAPAAKQN</sequence>
<keyword evidence="4" id="KW-1185">Reference proteome</keyword>
<dbReference type="Proteomes" id="UP000574931">
    <property type="component" value="Unassembled WGS sequence"/>
</dbReference>
<dbReference type="InterPro" id="IPR019225">
    <property type="entry name" value="DUF2155"/>
</dbReference>
<evidence type="ECO:0000313" key="4">
    <source>
        <dbReference type="Proteomes" id="UP000574931"/>
    </source>
</evidence>
<dbReference type="Proteomes" id="UP000246073">
    <property type="component" value="Unassembled WGS sequence"/>
</dbReference>
<dbReference type="EMBL" id="JABFCY010000004">
    <property type="protein sequence ID" value="NNU60324.1"/>
    <property type="molecule type" value="Genomic_DNA"/>
</dbReference>
<proteinExistence type="predicted"/>
<evidence type="ECO:0000313" key="3">
    <source>
        <dbReference type="Proteomes" id="UP000246073"/>
    </source>
</evidence>
<gene>
    <name evidence="1" type="ORF">HKX02_08630</name>
    <name evidence="2" type="ORF">OHAE_1057</name>
</gene>
<evidence type="ECO:0000313" key="2">
    <source>
        <dbReference type="EMBL" id="SPL65190.1"/>
    </source>
</evidence>